<keyword evidence="7" id="KW-1185">Reference proteome</keyword>
<dbReference type="Gene3D" id="1.20.120.550">
    <property type="entry name" value="Membrane associated eicosanoid/glutathione metabolism-like domain"/>
    <property type="match status" value="1"/>
</dbReference>
<keyword evidence="4 5" id="KW-0472">Membrane</keyword>
<dbReference type="PANTHER" id="PTHR35814">
    <property type="match status" value="1"/>
</dbReference>
<evidence type="ECO:0000256" key="4">
    <source>
        <dbReference type="ARBA" id="ARBA00023136"/>
    </source>
</evidence>
<dbReference type="Pfam" id="PF01124">
    <property type="entry name" value="MAPEG"/>
    <property type="match status" value="1"/>
</dbReference>
<dbReference type="EMBL" id="NSKD01000001">
    <property type="protein sequence ID" value="PAU81865.1"/>
    <property type="molecule type" value="Genomic_DNA"/>
</dbReference>
<evidence type="ECO:0000256" key="5">
    <source>
        <dbReference type="SAM" id="Phobius"/>
    </source>
</evidence>
<feature type="transmembrane region" description="Helical" evidence="5">
    <location>
        <begin position="59"/>
        <end position="86"/>
    </location>
</feature>
<evidence type="ECO:0000256" key="2">
    <source>
        <dbReference type="ARBA" id="ARBA00022692"/>
    </source>
</evidence>
<dbReference type="GO" id="GO:0016020">
    <property type="term" value="C:membrane"/>
    <property type="evidence" value="ECO:0007669"/>
    <property type="project" value="UniProtKB-SubCell"/>
</dbReference>
<organism evidence="6 7">
    <name type="scientific">Halovibrio salipaludis</name>
    <dbReference type="NCBI Taxonomy" id="2032626"/>
    <lineage>
        <taxon>Bacteria</taxon>
        <taxon>Pseudomonadati</taxon>
        <taxon>Pseudomonadota</taxon>
        <taxon>Gammaproteobacteria</taxon>
        <taxon>Oceanospirillales</taxon>
        <taxon>Halomonadaceae</taxon>
        <taxon>Halovibrio</taxon>
    </lineage>
</organism>
<keyword evidence="3 5" id="KW-1133">Transmembrane helix</keyword>
<reference evidence="6 7" key="1">
    <citation type="submission" date="2017-08" db="EMBL/GenBank/DDBJ databases">
        <title>Halovibrio sewagensis sp. nov., isolated from wastewater of high salinity.</title>
        <authorList>
            <person name="Dong X."/>
            <person name="Zhang G."/>
        </authorList>
    </citation>
    <scope>NUCLEOTIDE SEQUENCE [LARGE SCALE GENOMIC DNA]</scope>
    <source>
        <strain evidence="6 7">YL5-2</strain>
    </source>
</reference>
<feature type="transmembrane region" description="Helical" evidence="5">
    <location>
        <begin position="107"/>
        <end position="129"/>
    </location>
</feature>
<feature type="transmembrane region" description="Helical" evidence="5">
    <location>
        <begin position="7"/>
        <end position="25"/>
    </location>
</feature>
<dbReference type="OrthoDB" id="8537976at2"/>
<evidence type="ECO:0000313" key="6">
    <source>
        <dbReference type="EMBL" id="PAU81865.1"/>
    </source>
</evidence>
<evidence type="ECO:0000313" key="7">
    <source>
        <dbReference type="Proteomes" id="UP000218896"/>
    </source>
</evidence>
<keyword evidence="2 5" id="KW-0812">Transmembrane</keyword>
<accession>A0A2A2FB89</accession>
<dbReference type="RefSeq" id="WP_095615965.1">
    <property type="nucleotide sequence ID" value="NZ_NSKD01000001.1"/>
</dbReference>
<evidence type="ECO:0008006" key="8">
    <source>
        <dbReference type="Google" id="ProtNLM"/>
    </source>
</evidence>
<comment type="subcellular location">
    <subcellularLocation>
        <location evidence="1">Membrane</location>
    </subcellularLocation>
</comment>
<dbReference type="PANTHER" id="PTHR35814:SF1">
    <property type="entry name" value="GLUTATHIONE S-TRANSFERASE-RELATED"/>
    <property type="match status" value="1"/>
</dbReference>
<dbReference type="InterPro" id="IPR023352">
    <property type="entry name" value="MAPEG-like_dom_sf"/>
</dbReference>
<dbReference type="InterPro" id="IPR001129">
    <property type="entry name" value="Membr-assoc_MAPEG"/>
</dbReference>
<comment type="caution">
    <text evidence="6">The sequence shown here is derived from an EMBL/GenBank/DDBJ whole genome shotgun (WGS) entry which is preliminary data.</text>
</comment>
<sequence>MLAPATAFYAVVFVVLKLILVWRVVALRQQLGVGVGDGGHQQLNVASRIHGNYIESMPLMLVLMFIAEMNGVAYAALHTVGGLFLVSRIGHAWGMHEAQGRWHAARAAGVAGTWLALLGACGLLVYNVLTIRY</sequence>
<name>A0A2A2FB89_9GAMM</name>
<dbReference type="SUPFAM" id="SSF161084">
    <property type="entry name" value="MAPEG domain-like"/>
    <property type="match status" value="1"/>
</dbReference>
<dbReference type="Proteomes" id="UP000218896">
    <property type="component" value="Unassembled WGS sequence"/>
</dbReference>
<proteinExistence type="predicted"/>
<evidence type="ECO:0000256" key="1">
    <source>
        <dbReference type="ARBA" id="ARBA00004370"/>
    </source>
</evidence>
<dbReference type="AlphaFoldDB" id="A0A2A2FB89"/>
<evidence type="ECO:0000256" key="3">
    <source>
        <dbReference type="ARBA" id="ARBA00022989"/>
    </source>
</evidence>
<protein>
    <recommendedName>
        <fullName evidence="8">Glutathione S-transferase</fullName>
    </recommendedName>
</protein>
<gene>
    <name evidence="6" type="ORF">CK501_01555</name>
</gene>